<dbReference type="Gene3D" id="2.60.40.60">
    <property type="entry name" value="Cadherins"/>
    <property type="match status" value="1"/>
</dbReference>
<dbReference type="GO" id="GO:0016020">
    <property type="term" value="C:membrane"/>
    <property type="evidence" value="ECO:0007669"/>
    <property type="project" value="InterPro"/>
</dbReference>
<reference evidence="2 3" key="1">
    <citation type="journal article" date="2015" name="Nat. Commun.">
        <title>Outbred genome sequencing and CRISPR/Cas9 gene editing in butterflies.</title>
        <authorList>
            <person name="Li X."/>
            <person name="Fan D."/>
            <person name="Zhang W."/>
            <person name="Liu G."/>
            <person name="Zhang L."/>
            <person name="Zhao L."/>
            <person name="Fang X."/>
            <person name="Chen L."/>
            <person name="Dong Y."/>
            <person name="Chen Y."/>
            <person name="Ding Y."/>
            <person name="Zhao R."/>
            <person name="Feng M."/>
            <person name="Zhu Y."/>
            <person name="Feng Y."/>
            <person name="Jiang X."/>
            <person name="Zhu D."/>
            <person name="Xiang H."/>
            <person name="Feng X."/>
            <person name="Li S."/>
            <person name="Wang J."/>
            <person name="Zhang G."/>
            <person name="Kronforst M.R."/>
            <person name="Wang W."/>
        </authorList>
    </citation>
    <scope>NUCLEOTIDE SEQUENCE [LARGE SCALE GENOMIC DNA]</scope>
    <source>
        <strain evidence="2">Ya'a_city_454_Px</strain>
        <tissue evidence="2">Whole body</tissue>
    </source>
</reference>
<dbReference type="EMBL" id="KQ459512">
    <property type="protein sequence ID" value="KPJ00067.1"/>
    <property type="molecule type" value="Genomic_DNA"/>
</dbReference>
<proteinExistence type="predicted"/>
<keyword evidence="3" id="KW-1185">Reference proteome</keyword>
<evidence type="ECO:0000313" key="3">
    <source>
        <dbReference type="Proteomes" id="UP000053268"/>
    </source>
</evidence>
<organism evidence="2 3">
    <name type="scientific">Papilio xuthus</name>
    <name type="common">Asian swallowtail butterfly</name>
    <dbReference type="NCBI Taxonomy" id="66420"/>
    <lineage>
        <taxon>Eukaryota</taxon>
        <taxon>Metazoa</taxon>
        <taxon>Ecdysozoa</taxon>
        <taxon>Arthropoda</taxon>
        <taxon>Hexapoda</taxon>
        <taxon>Insecta</taxon>
        <taxon>Pterygota</taxon>
        <taxon>Neoptera</taxon>
        <taxon>Endopterygota</taxon>
        <taxon>Lepidoptera</taxon>
        <taxon>Glossata</taxon>
        <taxon>Ditrysia</taxon>
        <taxon>Papilionoidea</taxon>
        <taxon>Papilionidae</taxon>
        <taxon>Papilioninae</taxon>
        <taxon>Papilio</taxon>
    </lineage>
</organism>
<gene>
    <name evidence="2" type="ORF">RR46_00799</name>
</gene>
<sequence length="142" mass="15607">MAADEITTESLESSAEGEAEVEGESEAEGELETEGDSEAEEEVRGGWDEWDEWTEPDSDYVYIGTVTALDPDAAENGTVRYSARARGAARGLLRVTARSGRLHAARALPLLRRAYDLTINDKFANVKKNNCLDNDRCAPRLK</sequence>
<dbReference type="Proteomes" id="UP000053268">
    <property type="component" value="Unassembled WGS sequence"/>
</dbReference>
<dbReference type="CDD" id="cd11304">
    <property type="entry name" value="Cadherin_repeat"/>
    <property type="match status" value="1"/>
</dbReference>
<dbReference type="STRING" id="66420.A0A0N1IMZ2"/>
<feature type="region of interest" description="Disordered" evidence="1">
    <location>
        <begin position="1"/>
        <end position="53"/>
    </location>
</feature>
<dbReference type="AlphaFoldDB" id="A0A0N1IMZ2"/>
<evidence type="ECO:0000313" key="2">
    <source>
        <dbReference type="EMBL" id="KPJ00067.1"/>
    </source>
</evidence>
<accession>A0A0N1IMZ2</accession>
<feature type="compositionally biased region" description="Acidic residues" evidence="1">
    <location>
        <begin position="15"/>
        <end position="41"/>
    </location>
</feature>
<protein>
    <submittedName>
        <fullName evidence="2">Uncharacterized protein</fullName>
    </submittedName>
</protein>
<name>A0A0N1IMZ2_PAPXU</name>
<dbReference type="GO" id="GO:0005509">
    <property type="term" value="F:calcium ion binding"/>
    <property type="evidence" value="ECO:0007669"/>
    <property type="project" value="InterPro"/>
</dbReference>
<evidence type="ECO:0000256" key="1">
    <source>
        <dbReference type="SAM" id="MobiDB-lite"/>
    </source>
</evidence>
<dbReference type="InterPro" id="IPR015919">
    <property type="entry name" value="Cadherin-like_sf"/>
</dbReference>
<dbReference type="SUPFAM" id="SSF49313">
    <property type="entry name" value="Cadherin-like"/>
    <property type="match status" value="1"/>
</dbReference>